<feature type="transmembrane region" description="Helical" evidence="5">
    <location>
        <begin position="49"/>
        <end position="68"/>
    </location>
</feature>
<feature type="transmembrane region" description="Helical" evidence="5">
    <location>
        <begin position="429"/>
        <end position="446"/>
    </location>
</feature>
<evidence type="ECO:0000259" key="6">
    <source>
        <dbReference type="Pfam" id="PF04932"/>
    </source>
</evidence>
<keyword evidence="3 5" id="KW-1133">Transmembrane helix</keyword>
<evidence type="ECO:0000313" key="8">
    <source>
        <dbReference type="Proteomes" id="UP001144347"/>
    </source>
</evidence>
<dbReference type="PANTHER" id="PTHR37422:SF23">
    <property type="entry name" value="TEICHURONIC ACID BIOSYNTHESIS PROTEIN TUAE"/>
    <property type="match status" value="1"/>
</dbReference>
<protein>
    <submittedName>
        <fullName evidence="7">O-antigen ligase family protein</fullName>
    </submittedName>
</protein>
<keyword evidence="8" id="KW-1185">Reference proteome</keyword>
<feature type="transmembrane region" description="Helical" evidence="5">
    <location>
        <begin position="206"/>
        <end position="225"/>
    </location>
</feature>
<dbReference type="Pfam" id="PF04932">
    <property type="entry name" value="Wzy_C"/>
    <property type="match status" value="1"/>
</dbReference>
<feature type="transmembrane region" description="Helical" evidence="5">
    <location>
        <begin position="21"/>
        <end position="37"/>
    </location>
</feature>
<evidence type="ECO:0000256" key="3">
    <source>
        <dbReference type="ARBA" id="ARBA00022989"/>
    </source>
</evidence>
<keyword evidence="2 5" id="KW-0812">Transmembrane</keyword>
<dbReference type="Proteomes" id="UP001144347">
    <property type="component" value="Unassembled WGS sequence"/>
</dbReference>
<evidence type="ECO:0000256" key="1">
    <source>
        <dbReference type="ARBA" id="ARBA00004141"/>
    </source>
</evidence>
<name>A0ABT4L4L0_9SPHI</name>
<dbReference type="PANTHER" id="PTHR37422">
    <property type="entry name" value="TEICHURONIC ACID BIOSYNTHESIS PROTEIN TUAE"/>
    <property type="match status" value="1"/>
</dbReference>
<keyword evidence="4 5" id="KW-0472">Membrane</keyword>
<dbReference type="InterPro" id="IPR011990">
    <property type="entry name" value="TPR-like_helical_dom_sf"/>
</dbReference>
<feature type="transmembrane region" description="Helical" evidence="5">
    <location>
        <begin position="405"/>
        <end position="423"/>
    </location>
</feature>
<feature type="transmembrane region" description="Helical" evidence="5">
    <location>
        <begin position="80"/>
        <end position="104"/>
    </location>
</feature>
<dbReference type="EMBL" id="JAPWGM010000001">
    <property type="protein sequence ID" value="MCZ4242856.1"/>
    <property type="molecule type" value="Genomic_DNA"/>
</dbReference>
<dbReference type="InterPro" id="IPR007016">
    <property type="entry name" value="O-antigen_ligase-rel_domated"/>
</dbReference>
<feature type="transmembrane region" description="Helical" evidence="5">
    <location>
        <begin position="183"/>
        <end position="201"/>
    </location>
</feature>
<dbReference type="SUPFAM" id="SSF48452">
    <property type="entry name" value="TPR-like"/>
    <property type="match status" value="1"/>
</dbReference>
<feature type="domain" description="O-antigen ligase-related" evidence="6">
    <location>
        <begin position="214"/>
        <end position="377"/>
    </location>
</feature>
<dbReference type="InterPro" id="IPR051533">
    <property type="entry name" value="WaaL-like"/>
</dbReference>
<evidence type="ECO:0000256" key="4">
    <source>
        <dbReference type="ARBA" id="ARBA00023136"/>
    </source>
</evidence>
<accession>A0ABT4L4L0</accession>
<gene>
    <name evidence="7" type="ORF">O0955_02470</name>
</gene>
<keyword evidence="7" id="KW-0436">Ligase</keyword>
<evidence type="ECO:0000256" key="5">
    <source>
        <dbReference type="SAM" id="Phobius"/>
    </source>
</evidence>
<sequence>MKGEKHKEVKSSQVLTSGPSKLTSNIVLVMISLYLLVDCVPAMEIQDQMGIHWLLIAILNLISACYIFRNEDFNAALKPVFKNSITWLYLAFIIISGLSIFVAINKVESLVIYARLLTVATAFFIFGLFLYKRNNLLKNIGFIVTLIVLAQSFSAVMQFYSGVGKVNLSILINNIQSTAGNKNIFAAALVIKIPIIIYCLIKRDGFVKYLSALSLLLAVLTVFLINARSAYLGLIISLLVLVCGLAYLQIKSKEIKQFKFNSILLFGVYAFAFFISQNAINKALKSDNTSVYGTFTNRLTTITDQNNDATSIRLKYWKETANFISKRPLTGVGYGNWKLYSPLYTRTLLDDNVFSKHPHNDFLEIAGETGIPNSLIYLSIFLLALIFTIKIVFSKHDFDKKMMAIVIFASLSGYFIDAFFNFPSERPNIQILLALLLAFIITNSISDKETGESISKSNFNKIFGVSALLISVIVVYAHFTVLKSMKAQFVVDNDLNSVDNIPNAMPKLKFAEVNQMFPSFPNIAENSETIAYKKAKYLQKEKRFDEAIKLLDNMHDVSPNIVYDTYLKCNIYTEMGKIDSATKYSKLAFYLKPRHFYYYRMASYYAGLKKDSAEVINMFKLYNTYRKDEQSYSYYAQSLKLAGYNDAPLRKIVDQGLKLYPKDQALLNISASIKK</sequence>
<feature type="transmembrane region" description="Helical" evidence="5">
    <location>
        <begin position="260"/>
        <end position="280"/>
    </location>
</feature>
<feature type="transmembrane region" description="Helical" evidence="5">
    <location>
        <begin position="110"/>
        <end position="131"/>
    </location>
</feature>
<dbReference type="RefSeq" id="WP_269425940.1">
    <property type="nucleotide sequence ID" value="NZ_JAPWGM010000001.1"/>
</dbReference>
<feature type="transmembrane region" description="Helical" evidence="5">
    <location>
        <begin position="375"/>
        <end position="393"/>
    </location>
</feature>
<evidence type="ECO:0000313" key="7">
    <source>
        <dbReference type="EMBL" id="MCZ4242856.1"/>
    </source>
</evidence>
<feature type="transmembrane region" description="Helical" evidence="5">
    <location>
        <begin position="231"/>
        <end position="248"/>
    </location>
</feature>
<feature type="transmembrane region" description="Helical" evidence="5">
    <location>
        <begin position="143"/>
        <end position="163"/>
    </location>
</feature>
<proteinExistence type="predicted"/>
<evidence type="ECO:0000256" key="2">
    <source>
        <dbReference type="ARBA" id="ARBA00022692"/>
    </source>
</evidence>
<organism evidence="7 8">
    <name type="scientific">Pedobacter punctiformis</name>
    <dbReference type="NCBI Taxonomy" id="3004097"/>
    <lineage>
        <taxon>Bacteria</taxon>
        <taxon>Pseudomonadati</taxon>
        <taxon>Bacteroidota</taxon>
        <taxon>Sphingobacteriia</taxon>
        <taxon>Sphingobacteriales</taxon>
        <taxon>Sphingobacteriaceae</taxon>
        <taxon>Pedobacter</taxon>
    </lineage>
</organism>
<comment type="subcellular location">
    <subcellularLocation>
        <location evidence="1">Membrane</location>
        <topology evidence="1">Multi-pass membrane protein</topology>
    </subcellularLocation>
</comment>
<feature type="transmembrane region" description="Helical" evidence="5">
    <location>
        <begin position="458"/>
        <end position="479"/>
    </location>
</feature>
<dbReference type="GO" id="GO:0016874">
    <property type="term" value="F:ligase activity"/>
    <property type="evidence" value="ECO:0007669"/>
    <property type="project" value="UniProtKB-KW"/>
</dbReference>
<dbReference type="Gene3D" id="1.25.40.10">
    <property type="entry name" value="Tetratricopeptide repeat domain"/>
    <property type="match status" value="1"/>
</dbReference>
<comment type="caution">
    <text evidence="7">The sequence shown here is derived from an EMBL/GenBank/DDBJ whole genome shotgun (WGS) entry which is preliminary data.</text>
</comment>
<reference evidence="7" key="1">
    <citation type="submission" date="2022-12" db="EMBL/GenBank/DDBJ databases">
        <title>Genome sequence of HCMS5-2.</title>
        <authorList>
            <person name="Woo H."/>
        </authorList>
    </citation>
    <scope>NUCLEOTIDE SEQUENCE</scope>
    <source>
        <strain evidence="7">HCMS5-2</strain>
    </source>
</reference>